<comment type="similarity">
    <text evidence="3 14">Belongs to the class I-like SAM-binding methyltransferase superfamily. RsmB/NOP family.</text>
</comment>
<feature type="active site" description="Nucleophile" evidence="14">
    <location>
        <position position="380"/>
    </location>
</feature>
<feature type="domain" description="SAM-dependent MTase RsmB/NOP-type" evidence="17">
    <location>
        <begin position="168"/>
        <end position="452"/>
    </location>
</feature>
<dbReference type="PROSITE" id="PS51686">
    <property type="entry name" value="SAM_MT_RSMB_NOP"/>
    <property type="match status" value="1"/>
</dbReference>
<dbReference type="PANTHER" id="PTHR22807">
    <property type="entry name" value="NOP2 YEAST -RELATED NOL1/NOP2/FMU SUN DOMAIN-CONTAINING"/>
    <property type="match status" value="1"/>
</dbReference>
<evidence type="ECO:0000256" key="1">
    <source>
        <dbReference type="ARBA" id="ARBA00002724"/>
    </source>
</evidence>
<dbReference type="NCBIfam" id="TIGR00563">
    <property type="entry name" value="rsmB"/>
    <property type="match status" value="1"/>
</dbReference>
<feature type="coiled-coil region" evidence="15">
    <location>
        <begin position="280"/>
        <end position="307"/>
    </location>
</feature>
<evidence type="ECO:0000256" key="9">
    <source>
        <dbReference type="ARBA" id="ARBA00022691"/>
    </source>
</evidence>
<dbReference type="CDD" id="cd02440">
    <property type="entry name" value="AdoMet_MTases"/>
    <property type="match status" value="1"/>
</dbReference>
<comment type="caution">
    <text evidence="18">The sequence shown here is derived from an EMBL/GenBank/DDBJ whole genome shotgun (WGS) entry which is preliminary data.</text>
</comment>
<keyword evidence="7 14" id="KW-0489">Methyltransferase</keyword>
<keyword evidence="19" id="KW-1185">Reference proteome</keyword>
<keyword evidence="15" id="KW-0175">Coiled coil</keyword>
<feature type="binding site" evidence="14">
    <location>
        <begin position="260"/>
        <end position="266"/>
    </location>
    <ligand>
        <name>S-adenosyl-L-methionine</name>
        <dbReference type="ChEBI" id="CHEBI:59789"/>
    </ligand>
</feature>
<evidence type="ECO:0000256" key="13">
    <source>
        <dbReference type="ARBA" id="ARBA00047283"/>
    </source>
</evidence>
<dbReference type="InterPro" id="IPR049560">
    <property type="entry name" value="MeTrfase_RsmB-F_NOP2_cat"/>
</dbReference>
<dbReference type="PRINTS" id="PR02008">
    <property type="entry name" value="RCMTFAMILY"/>
</dbReference>
<evidence type="ECO:0000256" key="11">
    <source>
        <dbReference type="ARBA" id="ARBA00030399"/>
    </source>
</evidence>
<keyword evidence="8 14" id="KW-0808">Transferase</keyword>
<evidence type="ECO:0000256" key="7">
    <source>
        <dbReference type="ARBA" id="ARBA00022603"/>
    </source>
</evidence>
<gene>
    <name evidence="18" type="primary">sun</name>
    <name evidence="18" type="ORF">GCM10017653_01110</name>
</gene>
<dbReference type="AlphaFoldDB" id="A0A9W6JRN6"/>
<reference evidence="18" key="1">
    <citation type="journal article" date="2014" name="Int. J. Syst. Evol. Microbiol.">
        <title>Complete genome sequence of Corynebacterium casei LMG S-19264T (=DSM 44701T), isolated from a smear-ripened cheese.</title>
        <authorList>
            <consortium name="US DOE Joint Genome Institute (JGI-PGF)"/>
            <person name="Walter F."/>
            <person name="Albersmeier A."/>
            <person name="Kalinowski J."/>
            <person name="Ruckert C."/>
        </authorList>
    </citation>
    <scope>NUCLEOTIDE SEQUENCE</scope>
    <source>
        <strain evidence="18">VKM B-2789</strain>
    </source>
</reference>
<dbReference type="GO" id="GO:0008649">
    <property type="term" value="F:rRNA methyltransferase activity"/>
    <property type="evidence" value="ECO:0007669"/>
    <property type="project" value="InterPro"/>
</dbReference>
<evidence type="ECO:0000313" key="18">
    <source>
        <dbReference type="EMBL" id="GLK82042.1"/>
    </source>
</evidence>
<evidence type="ECO:0000256" key="12">
    <source>
        <dbReference type="ARBA" id="ARBA00031088"/>
    </source>
</evidence>
<evidence type="ECO:0000256" key="6">
    <source>
        <dbReference type="ARBA" id="ARBA00022552"/>
    </source>
</evidence>
<proteinExistence type="inferred from homology"/>
<comment type="function">
    <text evidence="1">Specifically methylates the cytosine at position 967 (m5C967) of 16S rRNA.</text>
</comment>
<dbReference type="GO" id="GO:0003723">
    <property type="term" value="F:RNA binding"/>
    <property type="evidence" value="ECO:0007669"/>
    <property type="project" value="UniProtKB-UniRule"/>
</dbReference>
<dbReference type="InterPro" id="IPR018314">
    <property type="entry name" value="RsmB/NOL1/NOP2-like_CS"/>
</dbReference>
<dbReference type="Pfam" id="PF01189">
    <property type="entry name" value="Methyltr_RsmB-F"/>
    <property type="match status" value="1"/>
</dbReference>
<keyword evidence="6" id="KW-0698">rRNA processing</keyword>
<dbReference type="GO" id="GO:0006355">
    <property type="term" value="P:regulation of DNA-templated transcription"/>
    <property type="evidence" value="ECO:0007669"/>
    <property type="project" value="InterPro"/>
</dbReference>
<keyword evidence="5" id="KW-0963">Cytoplasm</keyword>
<evidence type="ECO:0000259" key="17">
    <source>
        <dbReference type="PROSITE" id="PS51686"/>
    </source>
</evidence>
<keyword evidence="9 14" id="KW-0949">S-adenosyl-L-methionine</keyword>
<dbReference type="Gene3D" id="3.40.50.150">
    <property type="entry name" value="Vaccinia Virus protein VP39"/>
    <property type="match status" value="1"/>
</dbReference>
<evidence type="ECO:0000256" key="3">
    <source>
        <dbReference type="ARBA" id="ARBA00007494"/>
    </source>
</evidence>
<dbReference type="EMBL" id="BSFM01000001">
    <property type="protein sequence ID" value="GLK82042.1"/>
    <property type="molecule type" value="Genomic_DNA"/>
</dbReference>
<dbReference type="PROSITE" id="PS01153">
    <property type="entry name" value="NOL1_NOP2_SUN"/>
    <property type="match status" value="1"/>
</dbReference>
<protein>
    <recommendedName>
        <fullName evidence="4">16S rRNA (cytosine(967)-C(5))-methyltransferase</fullName>
        <ecNumber evidence="4">2.1.1.176</ecNumber>
    </recommendedName>
    <alternativeName>
        <fullName evidence="11">16S rRNA m5C967 methyltransferase</fullName>
    </alternativeName>
    <alternativeName>
        <fullName evidence="12">rRNA (cytosine-C(5)-)-methyltransferase RsmB</fullName>
    </alternativeName>
</protein>
<dbReference type="RefSeq" id="WP_213362328.1">
    <property type="nucleotide sequence ID" value="NZ_BSFM01000001.1"/>
</dbReference>
<keyword evidence="10 14" id="KW-0694">RNA-binding</keyword>
<dbReference type="InterPro" id="IPR035926">
    <property type="entry name" value="NusB-like_sf"/>
</dbReference>
<dbReference type="Proteomes" id="UP001143330">
    <property type="component" value="Unassembled WGS sequence"/>
</dbReference>
<sequence length="458" mass="49033">MSESPRRPRRPTGRQAAPVLPGLAARRAAADAFDAVFVNGRPLEEALDRLSRDLDERDRGLARMIAATTLRRLGSLRALLAAFLEKPLPEKARRGETLLLIGAAQVLFMDVPDHAAVATSVELAGEQPSTAGFKGLINAVLRRIAREGRAKLEADAVYDQPEWLIRGWTSAYGAEAAKAIARTLAREAPLDLTIKDDPQPWLERLGGELLPTGSVRLIEAGNVTALPGFDEGAWWVQDAAAAIPARLIHAGPGMRVADLCAAPGGKTAQLAASGAQVTALDRSAVRLRRLKQNLERLRLEAEIVEADAASWQVGIENGGPFDAVLIDAPCSATGTIRRHPDVAWSKAPADIASLGALQARILRNAADLVRPGGVLVYSTCSLEPEEGERQIEALLAARDDYERVPVLPGENGVAADWINAAGEIRTLPTHLPHEDPRRGGLDGFFAARLRRRGAPDAS</sequence>
<evidence type="ECO:0000313" key="19">
    <source>
        <dbReference type="Proteomes" id="UP001143330"/>
    </source>
</evidence>
<comment type="catalytic activity">
    <reaction evidence="13">
        <text>cytidine(967) in 16S rRNA + S-adenosyl-L-methionine = 5-methylcytidine(967) in 16S rRNA + S-adenosyl-L-homocysteine + H(+)</text>
        <dbReference type="Rhea" id="RHEA:42748"/>
        <dbReference type="Rhea" id="RHEA-COMP:10219"/>
        <dbReference type="Rhea" id="RHEA-COMP:10220"/>
        <dbReference type="ChEBI" id="CHEBI:15378"/>
        <dbReference type="ChEBI" id="CHEBI:57856"/>
        <dbReference type="ChEBI" id="CHEBI:59789"/>
        <dbReference type="ChEBI" id="CHEBI:74483"/>
        <dbReference type="ChEBI" id="CHEBI:82748"/>
        <dbReference type="EC" id="2.1.1.176"/>
    </reaction>
</comment>
<evidence type="ECO:0000256" key="16">
    <source>
        <dbReference type="SAM" id="MobiDB-lite"/>
    </source>
</evidence>
<evidence type="ECO:0000256" key="8">
    <source>
        <dbReference type="ARBA" id="ARBA00022679"/>
    </source>
</evidence>
<evidence type="ECO:0000256" key="10">
    <source>
        <dbReference type="ARBA" id="ARBA00022884"/>
    </source>
</evidence>
<evidence type="ECO:0000256" key="4">
    <source>
        <dbReference type="ARBA" id="ARBA00012140"/>
    </source>
</evidence>
<dbReference type="InterPro" id="IPR029063">
    <property type="entry name" value="SAM-dependent_MTases_sf"/>
</dbReference>
<evidence type="ECO:0000256" key="14">
    <source>
        <dbReference type="PROSITE-ProRule" id="PRU01023"/>
    </source>
</evidence>
<accession>A0A9W6JRN6</accession>
<dbReference type="EC" id="2.1.1.176" evidence="4"/>
<dbReference type="GO" id="GO:0005737">
    <property type="term" value="C:cytoplasm"/>
    <property type="evidence" value="ECO:0007669"/>
    <property type="project" value="UniProtKB-SubCell"/>
</dbReference>
<feature type="binding site" evidence="14">
    <location>
        <position position="307"/>
    </location>
    <ligand>
        <name>S-adenosyl-L-methionine</name>
        <dbReference type="ChEBI" id="CHEBI:59789"/>
    </ligand>
</feature>
<feature type="binding site" evidence="14">
    <location>
        <position position="327"/>
    </location>
    <ligand>
        <name>S-adenosyl-L-methionine</name>
        <dbReference type="ChEBI" id="CHEBI:59789"/>
    </ligand>
</feature>
<dbReference type="InterPro" id="IPR023267">
    <property type="entry name" value="RCMT"/>
</dbReference>
<dbReference type="FunFam" id="3.40.50.150:FF:000257">
    <property type="entry name" value="16S rRNA methyltransferase"/>
    <property type="match status" value="1"/>
</dbReference>
<dbReference type="Gene3D" id="1.10.940.10">
    <property type="entry name" value="NusB-like"/>
    <property type="match status" value="1"/>
</dbReference>
<evidence type="ECO:0000256" key="5">
    <source>
        <dbReference type="ARBA" id="ARBA00022490"/>
    </source>
</evidence>
<dbReference type="SUPFAM" id="SSF48013">
    <property type="entry name" value="NusB-like"/>
    <property type="match status" value="1"/>
</dbReference>
<dbReference type="InterPro" id="IPR004573">
    <property type="entry name" value="rRNA_ssu_MeTfrase_B"/>
</dbReference>
<dbReference type="InterPro" id="IPR001678">
    <property type="entry name" value="MeTrfase_RsmB-F_NOP2_dom"/>
</dbReference>
<evidence type="ECO:0000256" key="2">
    <source>
        <dbReference type="ARBA" id="ARBA00004496"/>
    </source>
</evidence>
<evidence type="ECO:0000256" key="15">
    <source>
        <dbReference type="SAM" id="Coils"/>
    </source>
</evidence>
<organism evidence="18 19">
    <name type="scientific">Ancylobacter defluvii</name>
    <dbReference type="NCBI Taxonomy" id="1282440"/>
    <lineage>
        <taxon>Bacteria</taxon>
        <taxon>Pseudomonadati</taxon>
        <taxon>Pseudomonadota</taxon>
        <taxon>Alphaproteobacteria</taxon>
        <taxon>Hyphomicrobiales</taxon>
        <taxon>Xanthobacteraceae</taxon>
        <taxon>Ancylobacter</taxon>
    </lineage>
</organism>
<dbReference type="InterPro" id="IPR006027">
    <property type="entry name" value="NusB_RsmB_TIM44"/>
</dbReference>
<dbReference type="SUPFAM" id="SSF53335">
    <property type="entry name" value="S-adenosyl-L-methionine-dependent methyltransferases"/>
    <property type="match status" value="1"/>
</dbReference>
<name>A0A9W6JRN6_9HYPH</name>
<feature type="binding site" evidence="14">
    <location>
        <position position="281"/>
    </location>
    <ligand>
        <name>S-adenosyl-L-methionine</name>
        <dbReference type="ChEBI" id="CHEBI:59789"/>
    </ligand>
</feature>
<comment type="subcellular location">
    <subcellularLocation>
        <location evidence="2">Cytoplasm</location>
    </subcellularLocation>
</comment>
<dbReference type="PANTHER" id="PTHR22807:SF61">
    <property type="entry name" value="NOL1_NOP2_SUN FAMILY PROTEIN _ ANTITERMINATION NUSB DOMAIN-CONTAINING PROTEIN"/>
    <property type="match status" value="1"/>
</dbReference>
<feature type="region of interest" description="Disordered" evidence="16">
    <location>
        <begin position="1"/>
        <end position="21"/>
    </location>
</feature>
<dbReference type="Pfam" id="PF01029">
    <property type="entry name" value="NusB"/>
    <property type="match status" value="1"/>
</dbReference>
<reference evidence="18" key="2">
    <citation type="submission" date="2023-01" db="EMBL/GenBank/DDBJ databases">
        <authorList>
            <person name="Sun Q."/>
            <person name="Evtushenko L."/>
        </authorList>
    </citation>
    <scope>NUCLEOTIDE SEQUENCE</scope>
    <source>
        <strain evidence="18">VKM B-2789</strain>
    </source>
</reference>